<keyword evidence="3" id="KW-0411">Iron-sulfur</keyword>
<accession>A0A2P1QUT1</accession>
<name>A0A2P1QUT1_9LEPT</name>
<keyword evidence="1" id="KW-0479">Metal-binding</keyword>
<dbReference type="GO" id="GO:0051536">
    <property type="term" value="F:iron-sulfur cluster binding"/>
    <property type="evidence" value="ECO:0007669"/>
    <property type="project" value="UniProtKB-KW"/>
</dbReference>
<keyword evidence="2" id="KW-0408">Iron</keyword>
<proteinExistence type="predicted"/>
<dbReference type="GO" id="GO:0046872">
    <property type="term" value="F:metal ion binding"/>
    <property type="evidence" value="ECO:0007669"/>
    <property type="project" value="UniProtKB-KW"/>
</dbReference>
<evidence type="ECO:0000313" key="5">
    <source>
        <dbReference type="Proteomes" id="UP000033961"/>
    </source>
</evidence>
<gene>
    <name evidence="4" type="ORF">XB16_2345</name>
</gene>
<evidence type="ECO:0000256" key="2">
    <source>
        <dbReference type="ARBA" id="ARBA00023004"/>
    </source>
</evidence>
<organism evidence="4 5">
    <name type="scientific">Leptospira santarosai</name>
    <dbReference type="NCBI Taxonomy" id="28183"/>
    <lineage>
        <taxon>Bacteria</taxon>
        <taxon>Pseudomonadati</taxon>
        <taxon>Spirochaetota</taxon>
        <taxon>Spirochaetia</taxon>
        <taxon>Leptospirales</taxon>
        <taxon>Leptospiraceae</taxon>
        <taxon>Leptospira</taxon>
    </lineage>
</organism>
<dbReference type="Proteomes" id="UP000033961">
    <property type="component" value="Chromosome I"/>
</dbReference>
<dbReference type="EMBL" id="CP027843">
    <property type="protein sequence ID" value="AVQ12665.1"/>
    <property type="molecule type" value="Genomic_DNA"/>
</dbReference>
<dbReference type="PANTHER" id="PTHR43432">
    <property type="entry name" value="SLR0285 PROTEIN"/>
    <property type="match status" value="1"/>
</dbReference>
<protein>
    <recommendedName>
        <fullName evidence="6">Radical SAM domain protein</fullName>
    </recommendedName>
</protein>
<reference evidence="4 5" key="1">
    <citation type="journal article" date="2015" name="Genome Announc.">
        <title>Draft Genome Sequences of Leptospira santarosai Strains U160, U164, and U233, Isolated from Asymptomatic Cattle.</title>
        <authorList>
            <person name="Kremer F.S."/>
            <person name="Eslabao M.R."/>
            <person name="Provisor M."/>
            <person name="Woloski R.D."/>
            <person name="Ramires O.V."/>
            <person name="Moreno L.Z."/>
            <person name="Moreno A.M."/>
            <person name="Hamond C."/>
            <person name="Lilenbaum W."/>
            <person name="Dellagostin O.A."/>
        </authorList>
    </citation>
    <scope>NUCLEOTIDE SEQUENCE [LARGE SCALE GENOMIC DNA]</scope>
    <source>
        <strain evidence="4 5">U160</strain>
    </source>
</reference>
<evidence type="ECO:0000313" key="4">
    <source>
        <dbReference type="EMBL" id="AVQ12665.1"/>
    </source>
</evidence>
<evidence type="ECO:0000256" key="1">
    <source>
        <dbReference type="ARBA" id="ARBA00022723"/>
    </source>
</evidence>
<dbReference type="InterPro" id="IPR040086">
    <property type="entry name" value="MJ0683-like"/>
</dbReference>
<sequence>MTTISSKKEIKTILFDIFGSSGIEESALSRRIESEILLQKVKFPLLEFVGRELYSHIPDRKQIVFTNRIIRLGHLGGNVIVAMILQCRLEEHFEQSLRKAVEVLDRQLRNSARKNRYGIIVFSSATDPYLQFEKERGITRELLKIILKYKFPVHILTKSDLILRDLGLLSEIEKEAILPGDLKECLNRKSFLTFSFSVPDDSVAKIFEPGATPPSLRLAALKETLKNGFFSGVSLMPLPPRISDIGENLEFMFQTFKDIGIRYILPASLTLFGGNDPSDSKSLVFKAIEKHYPHLIPKDRKFFSKGYRMPVSYQNALRNKTNELCARYELQKGILAYD</sequence>
<dbReference type="Gene3D" id="3.80.30.30">
    <property type="match status" value="1"/>
</dbReference>
<dbReference type="PANTHER" id="PTHR43432:SF5">
    <property type="entry name" value="ELP3_MIAA_NIFB-LIKE RADICAL SAM CORE DOMAIN-CONTAINING PROTEIN"/>
    <property type="match status" value="1"/>
</dbReference>
<dbReference type="AlphaFoldDB" id="A0A2P1QUT1"/>
<evidence type="ECO:0000256" key="3">
    <source>
        <dbReference type="ARBA" id="ARBA00023014"/>
    </source>
</evidence>
<evidence type="ECO:0008006" key="6">
    <source>
        <dbReference type="Google" id="ProtNLM"/>
    </source>
</evidence>